<evidence type="ECO:0000259" key="3">
    <source>
        <dbReference type="Pfam" id="PF13839"/>
    </source>
</evidence>
<evidence type="ECO:0000256" key="1">
    <source>
        <dbReference type="ARBA" id="ARBA00007727"/>
    </source>
</evidence>
<comment type="caution">
    <text evidence="4">The sequence shown here is derived from an EMBL/GenBank/DDBJ whole genome shotgun (WGS) entry which is preliminary data.</text>
</comment>
<feature type="domain" description="Trichome birefringence-like C-terminal" evidence="3">
    <location>
        <begin position="75"/>
        <end position="293"/>
    </location>
</feature>
<keyword evidence="5" id="KW-1185">Reference proteome</keyword>
<dbReference type="Proteomes" id="UP001370490">
    <property type="component" value="Unassembled WGS sequence"/>
</dbReference>
<dbReference type="AlphaFoldDB" id="A0AAN8ULY5"/>
<dbReference type="GO" id="GO:0005794">
    <property type="term" value="C:Golgi apparatus"/>
    <property type="evidence" value="ECO:0007669"/>
    <property type="project" value="TreeGrafter"/>
</dbReference>
<protein>
    <submittedName>
        <fullName evidence="4">Trichome birefringence-like, N-terminal domain</fullName>
    </submittedName>
</protein>
<dbReference type="PANTHER" id="PTHR32285">
    <property type="entry name" value="PROTEIN TRICHOME BIREFRINGENCE-LIKE 9-RELATED"/>
    <property type="match status" value="1"/>
</dbReference>
<dbReference type="InterPro" id="IPR029962">
    <property type="entry name" value="TBL"/>
</dbReference>
<evidence type="ECO:0000313" key="5">
    <source>
        <dbReference type="Proteomes" id="UP001370490"/>
    </source>
</evidence>
<sequence>MGVLGAVAILAVCLSLSWAIQINGKLAKGKRDCDFYHGEWRYDESYPLYDSAKCNFIENQFNCLKNDRPDRSYLKYMWQPSFCNLPRYSYNATFMLYRSGFLVDIKDTKLGRVLDLGSIEGGKSWRNVDTLIFNTWHWWLHTGRKQRWDFIQHGSKMYKDMDRLVAFEKALTTWAKWVDSNVDTTKTKVVFQGISPDHSNASDWGKPNEKGCVNQNQPFVGHDYPAGQHPAEVVLERVLEQMKTPVYLLNVTRLSQLRIDGHPSYYGGYHRIADCSHWCLAGVPDTWNQLLYATLFQS</sequence>
<feature type="signal peptide" evidence="2">
    <location>
        <begin position="1"/>
        <end position="19"/>
    </location>
</feature>
<gene>
    <name evidence="4" type="ORF">RJ641_016367</name>
</gene>
<comment type="similarity">
    <text evidence="1">Belongs to the PC-esterase family. TBL subfamily.</text>
</comment>
<dbReference type="Pfam" id="PF13839">
    <property type="entry name" value="PC-Esterase"/>
    <property type="match status" value="1"/>
</dbReference>
<dbReference type="EMBL" id="JBAMMX010000022">
    <property type="protein sequence ID" value="KAK6917945.1"/>
    <property type="molecule type" value="Genomic_DNA"/>
</dbReference>
<dbReference type="GO" id="GO:0016020">
    <property type="term" value="C:membrane"/>
    <property type="evidence" value="ECO:0007669"/>
    <property type="project" value="UniProtKB-SubCell"/>
</dbReference>
<organism evidence="4 5">
    <name type="scientific">Dillenia turbinata</name>
    <dbReference type="NCBI Taxonomy" id="194707"/>
    <lineage>
        <taxon>Eukaryota</taxon>
        <taxon>Viridiplantae</taxon>
        <taxon>Streptophyta</taxon>
        <taxon>Embryophyta</taxon>
        <taxon>Tracheophyta</taxon>
        <taxon>Spermatophyta</taxon>
        <taxon>Magnoliopsida</taxon>
        <taxon>eudicotyledons</taxon>
        <taxon>Gunneridae</taxon>
        <taxon>Pentapetalae</taxon>
        <taxon>Dilleniales</taxon>
        <taxon>Dilleniaceae</taxon>
        <taxon>Dillenia</taxon>
    </lineage>
</organism>
<name>A0AAN8ULY5_9MAGN</name>
<dbReference type="GO" id="GO:0016413">
    <property type="term" value="F:O-acetyltransferase activity"/>
    <property type="evidence" value="ECO:0007669"/>
    <property type="project" value="InterPro"/>
</dbReference>
<proteinExistence type="inferred from homology"/>
<accession>A0AAN8ULY5</accession>
<feature type="chain" id="PRO_5042988651" evidence="2">
    <location>
        <begin position="20"/>
        <end position="298"/>
    </location>
</feature>
<evidence type="ECO:0000256" key="2">
    <source>
        <dbReference type="SAM" id="SignalP"/>
    </source>
</evidence>
<evidence type="ECO:0000313" key="4">
    <source>
        <dbReference type="EMBL" id="KAK6917945.1"/>
    </source>
</evidence>
<keyword evidence="2" id="KW-0732">Signal</keyword>
<reference evidence="4 5" key="1">
    <citation type="submission" date="2023-12" db="EMBL/GenBank/DDBJ databases">
        <title>A high-quality genome assembly for Dillenia turbinata (Dilleniales).</title>
        <authorList>
            <person name="Chanderbali A."/>
        </authorList>
    </citation>
    <scope>NUCLEOTIDE SEQUENCE [LARGE SCALE GENOMIC DNA]</scope>
    <source>
        <strain evidence="4">LSX21</strain>
        <tissue evidence="4">Leaf</tissue>
    </source>
</reference>
<dbReference type="PANTHER" id="PTHR32285:SF372">
    <property type="entry name" value="PROTEIN TRICHOME BIREFRINGENCE-LIKE 43"/>
    <property type="match status" value="1"/>
</dbReference>
<dbReference type="InterPro" id="IPR026057">
    <property type="entry name" value="TBL_C"/>
</dbReference>